<feature type="domain" description="ABC transporter" evidence="5">
    <location>
        <begin position="348"/>
        <end position="575"/>
    </location>
</feature>
<dbReference type="RefSeq" id="WP_051190726.1">
    <property type="nucleotide sequence ID" value="NZ_CAAAJG010000008.1"/>
</dbReference>
<accession>A0A378K6G8</accession>
<dbReference type="SUPFAM" id="SSF52540">
    <property type="entry name" value="P-loop containing nucleoside triphosphate hydrolases"/>
    <property type="match status" value="1"/>
</dbReference>
<evidence type="ECO:0000313" key="6">
    <source>
        <dbReference type="EMBL" id="KTD30745.1"/>
    </source>
</evidence>
<evidence type="ECO:0000313" key="7">
    <source>
        <dbReference type="EMBL" id="STX63431.1"/>
    </source>
</evidence>
<dbReference type="Proteomes" id="UP000254040">
    <property type="component" value="Unassembled WGS sequence"/>
</dbReference>
<dbReference type="GO" id="GO:0140359">
    <property type="term" value="F:ABC-type transporter activity"/>
    <property type="evidence" value="ECO:0007669"/>
    <property type="project" value="InterPro"/>
</dbReference>
<name>A0A378K6G8_9GAMM</name>
<dbReference type="GO" id="GO:0016020">
    <property type="term" value="C:membrane"/>
    <property type="evidence" value="ECO:0007669"/>
    <property type="project" value="InterPro"/>
</dbReference>
<protein>
    <submittedName>
        <fullName evidence="7">ABC transporter of LPS O-antigen</fullName>
        <ecNumber evidence="7">3.6.3.40</ecNumber>
    </submittedName>
</protein>
<keyword evidence="2" id="KW-0813">Transport</keyword>
<evidence type="ECO:0000256" key="2">
    <source>
        <dbReference type="ARBA" id="ARBA00022448"/>
    </source>
</evidence>
<dbReference type="InterPro" id="IPR015860">
    <property type="entry name" value="ABC_transpr_TagH-like"/>
</dbReference>
<evidence type="ECO:0000313" key="8">
    <source>
        <dbReference type="Proteomes" id="UP000054985"/>
    </source>
</evidence>
<dbReference type="AlphaFoldDB" id="A0A378K6G8"/>
<evidence type="ECO:0000256" key="1">
    <source>
        <dbReference type="ARBA" id="ARBA00005417"/>
    </source>
</evidence>
<reference evidence="6 8" key="1">
    <citation type="submission" date="2015-11" db="EMBL/GenBank/DDBJ databases">
        <title>Genomic analysis of 38 Legionella species identifies large and diverse effector repertoires.</title>
        <authorList>
            <person name="Burstein D."/>
            <person name="Amaro F."/>
            <person name="Zusman T."/>
            <person name="Lifshitz Z."/>
            <person name="Cohen O."/>
            <person name="Gilbert J.A."/>
            <person name="Pupko T."/>
            <person name="Shuman H.A."/>
            <person name="Segal G."/>
        </authorList>
    </citation>
    <scope>NUCLEOTIDE SEQUENCE [LARGE SCALE GENOMIC DNA]</scope>
    <source>
        <strain evidence="6 8">ATCC 43877</strain>
    </source>
</reference>
<dbReference type="OrthoDB" id="9778870at2"/>
<evidence type="ECO:0000256" key="3">
    <source>
        <dbReference type="ARBA" id="ARBA00022741"/>
    </source>
</evidence>
<keyword evidence="7" id="KW-0378">Hydrolase</keyword>
<dbReference type="PANTHER" id="PTHR46743">
    <property type="entry name" value="TEICHOIC ACIDS EXPORT ATP-BINDING PROTEIN TAGH"/>
    <property type="match status" value="1"/>
</dbReference>
<gene>
    <name evidence="7" type="primary">wzt</name>
    <name evidence="6" type="ORF">Lmor_2852</name>
    <name evidence="7" type="ORF">NCTC12239_02376</name>
</gene>
<dbReference type="EMBL" id="LNYN01000042">
    <property type="protein sequence ID" value="KTD30745.1"/>
    <property type="molecule type" value="Genomic_DNA"/>
</dbReference>
<keyword evidence="8" id="KW-1185">Reference proteome</keyword>
<reference evidence="7 9" key="2">
    <citation type="submission" date="2018-06" db="EMBL/GenBank/DDBJ databases">
        <authorList>
            <consortium name="Pathogen Informatics"/>
            <person name="Doyle S."/>
        </authorList>
    </citation>
    <scope>NUCLEOTIDE SEQUENCE [LARGE SCALE GENOMIC DNA]</scope>
    <source>
        <strain evidence="7 9">NCTC12239</strain>
    </source>
</reference>
<dbReference type="CDD" id="cd03220">
    <property type="entry name" value="ABC_KpsT_Wzt"/>
    <property type="match status" value="1"/>
</dbReference>
<keyword evidence="4" id="KW-0067">ATP-binding</keyword>
<dbReference type="PANTHER" id="PTHR46743:SF2">
    <property type="entry name" value="TEICHOIC ACIDS EXPORT ATP-BINDING PROTEIN TAGH"/>
    <property type="match status" value="1"/>
</dbReference>
<dbReference type="PROSITE" id="PS50893">
    <property type="entry name" value="ABC_TRANSPORTER_2"/>
    <property type="match status" value="1"/>
</dbReference>
<dbReference type="SMART" id="SM00382">
    <property type="entry name" value="AAA"/>
    <property type="match status" value="1"/>
</dbReference>
<comment type="similarity">
    <text evidence="1">Belongs to the ABC transporter superfamily.</text>
</comment>
<dbReference type="Proteomes" id="UP000054985">
    <property type="component" value="Unassembled WGS sequence"/>
</dbReference>
<dbReference type="Gene3D" id="3.40.50.300">
    <property type="entry name" value="P-loop containing nucleotide triphosphate hydrolases"/>
    <property type="match status" value="1"/>
</dbReference>
<sequence length="606" mass="68255">MNKINSLDKILNYIDNNQFPNLFAEYSLSQIDQHGLSSEMIQQLNHLFLHKNRHLGEWNHYLNQLSIDKNINRIFTTFLADKNDIDSIENKFAKSGNGIVRNNESSIELVTISDQIAKISFEDIPDHGALIVHLWGNFKSNLEDNLYLEFKNSIHSEAIRFGNTGFTHTSSGTSLLCNTKLDKLYTIVLSKQFLKVYLNGILYLCKSIPPDFTPNNVCLKLIGVLGADLSAALCGMEISSSDRDVDNLFSNDQTIFINRIDEYMKSSVLHKIHELLESTDGFDITIAEEQLLQLLSNELNNEQGYREWIFEKLLSRVSKSSIEAWYSKNIVKFPGPILEVKNLMVEFYRTPNTRFSLGRLAKLHKSNKFRVLDNININVYPGDIIGIVGANGAGKSTLLKTISGMIPINQGNVNLYARHLLLSAGLGARNELTGRENIYLSGCFMGLNKKQIDDLYEEIVDFSELGEAIDRPFKYYSDGMKGRLVFSIATSVSPDILMLDELLSAGDIKFQQKAAKRMDQLIQRAKVVVVVTHSTQFVVQKCNKALLLSKGKQVYYGDPAKAISLYLNELHMQPTEEQTDLGPTNINMIQQMAQTSGMPIGGQRAN</sequence>
<dbReference type="InterPro" id="IPR027417">
    <property type="entry name" value="P-loop_NTPase"/>
</dbReference>
<dbReference type="Pfam" id="PF00005">
    <property type="entry name" value="ABC_tran"/>
    <property type="match status" value="1"/>
</dbReference>
<dbReference type="EC" id="3.6.3.40" evidence="7"/>
<dbReference type="InterPro" id="IPR003593">
    <property type="entry name" value="AAA+_ATPase"/>
</dbReference>
<dbReference type="STRING" id="39962.Lmor_2852"/>
<evidence type="ECO:0000259" key="5">
    <source>
        <dbReference type="PROSITE" id="PS50893"/>
    </source>
</evidence>
<dbReference type="EMBL" id="UGOG01000001">
    <property type="protein sequence ID" value="STX63431.1"/>
    <property type="molecule type" value="Genomic_DNA"/>
</dbReference>
<dbReference type="GO" id="GO:0005524">
    <property type="term" value="F:ATP binding"/>
    <property type="evidence" value="ECO:0007669"/>
    <property type="project" value="UniProtKB-KW"/>
</dbReference>
<keyword evidence="3" id="KW-0547">Nucleotide-binding</keyword>
<evidence type="ECO:0000313" key="9">
    <source>
        <dbReference type="Proteomes" id="UP000254040"/>
    </source>
</evidence>
<evidence type="ECO:0000256" key="4">
    <source>
        <dbReference type="ARBA" id="ARBA00022840"/>
    </source>
</evidence>
<organism evidence="7 9">
    <name type="scientific">Legionella moravica</name>
    <dbReference type="NCBI Taxonomy" id="39962"/>
    <lineage>
        <taxon>Bacteria</taxon>
        <taxon>Pseudomonadati</taxon>
        <taxon>Pseudomonadota</taxon>
        <taxon>Gammaproteobacteria</taxon>
        <taxon>Legionellales</taxon>
        <taxon>Legionellaceae</taxon>
        <taxon>Legionella</taxon>
    </lineage>
</organism>
<dbReference type="InterPro" id="IPR050683">
    <property type="entry name" value="Bact_Polysacc_Export_ATP-bd"/>
</dbReference>
<proteinExistence type="inferred from homology"/>
<dbReference type="GO" id="GO:0016887">
    <property type="term" value="F:ATP hydrolysis activity"/>
    <property type="evidence" value="ECO:0007669"/>
    <property type="project" value="InterPro"/>
</dbReference>
<dbReference type="InterPro" id="IPR003439">
    <property type="entry name" value="ABC_transporter-like_ATP-bd"/>
</dbReference>